<keyword evidence="5" id="KW-1185">Reference proteome</keyword>
<sequence>MLIRPARPEDHAQWLPLWKGYQTFYRASIPDAVTATTWQRFHTPEEPMHCAVAEVEGQLVGIVHYLFHRSCWTTGDYCYLQDLYAAPDHRGQGIGRALIEHVYAAATQAGTSRVHWLTHETNLDAMQLYDRIADKSGFVQYRRLLG</sequence>
<dbReference type="GO" id="GO:0008080">
    <property type="term" value="F:N-acetyltransferase activity"/>
    <property type="evidence" value="ECO:0007669"/>
    <property type="project" value="TreeGrafter"/>
</dbReference>
<keyword evidence="1 4" id="KW-0808">Transferase</keyword>
<dbReference type="Proteomes" id="UP000518288">
    <property type="component" value="Unassembled WGS sequence"/>
</dbReference>
<dbReference type="InterPro" id="IPR051016">
    <property type="entry name" value="Diverse_Substrate_AcTransf"/>
</dbReference>
<accession>A0A7Y9QZE0</accession>
<dbReference type="RefSeq" id="WP_179633504.1">
    <property type="nucleotide sequence ID" value="NZ_JACCFH010000001.1"/>
</dbReference>
<dbReference type="EMBL" id="JACCFH010000001">
    <property type="protein sequence ID" value="NYG32633.1"/>
    <property type="molecule type" value="Genomic_DNA"/>
</dbReference>
<feature type="domain" description="N-acetyltransferase" evidence="3">
    <location>
        <begin position="1"/>
        <end position="146"/>
    </location>
</feature>
<reference evidence="4 5" key="1">
    <citation type="submission" date="2020-07" db="EMBL/GenBank/DDBJ databases">
        <title>Genomic Encyclopedia of Archaeal and Bacterial Type Strains, Phase II (KMG-II): from individual species to whole genera.</title>
        <authorList>
            <person name="Goeker M."/>
        </authorList>
    </citation>
    <scope>NUCLEOTIDE SEQUENCE [LARGE SCALE GENOMIC DNA]</scope>
    <source>
        <strain evidence="4 5">DSM 21226</strain>
    </source>
</reference>
<dbReference type="InterPro" id="IPR016181">
    <property type="entry name" value="Acyl_CoA_acyltransferase"/>
</dbReference>
<dbReference type="AlphaFoldDB" id="A0A7Y9QZE0"/>
<dbReference type="Gene3D" id="3.40.630.30">
    <property type="match status" value="1"/>
</dbReference>
<keyword evidence="2" id="KW-0012">Acyltransferase</keyword>
<evidence type="ECO:0000256" key="1">
    <source>
        <dbReference type="ARBA" id="ARBA00022679"/>
    </source>
</evidence>
<evidence type="ECO:0000313" key="5">
    <source>
        <dbReference type="Proteomes" id="UP000518288"/>
    </source>
</evidence>
<dbReference type="InterPro" id="IPR000182">
    <property type="entry name" value="GNAT_dom"/>
</dbReference>
<dbReference type="PANTHER" id="PTHR10545">
    <property type="entry name" value="DIAMINE N-ACETYLTRANSFERASE"/>
    <property type="match status" value="1"/>
</dbReference>
<evidence type="ECO:0000256" key="2">
    <source>
        <dbReference type="ARBA" id="ARBA00023315"/>
    </source>
</evidence>
<dbReference type="PANTHER" id="PTHR10545:SF42">
    <property type="entry name" value="ACETYLTRANSFERASE"/>
    <property type="match status" value="1"/>
</dbReference>
<dbReference type="SUPFAM" id="SSF55729">
    <property type="entry name" value="Acyl-CoA N-acyltransferases (Nat)"/>
    <property type="match status" value="1"/>
</dbReference>
<dbReference type="PROSITE" id="PS51186">
    <property type="entry name" value="GNAT"/>
    <property type="match status" value="1"/>
</dbReference>
<gene>
    <name evidence="4" type="ORF">BDD16_001619</name>
</gene>
<organism evidence="4 5">
    <name type="scientific">Sphaerotilus montanus</name>
    <dbReference type="NCBI Taxonomy" id="522889"/>
    <lineage>
        <taxon>Bacteria</taxon>
        <taxon>Pseudomonadati</taxon>
        <taxon>Pseudomonadota</taxon>
        <taxon>Betaproteobacteria</taxon>
        <taxon>Burkholderiales</taxon>
        <taxon>Sphaerotilaceae</taxon>
        <taxon>Sphaerotilus</taxon>
    </lineage>
</organism>
<proteinExistence type="predicted"/>
<comment type="caution">
    <text evidence="4">The sequence shown here is derived from an EMBL/GenBank/DDBJ whole genome shotgun (WGS) entry which is preliminary data.</text>
</comment>
<dbReference type="Pfam" id="PF00583">
    <property type="entry name" value="Acetyltransf_1"/>
    <property type="match status" value="1"/>
</dbReference>
<protein>
    <submittedName>
        <fullName evidence="4">GNAT superfamily N-acetyltransferase</fullName>
    </submittedName>
</protein>
<evidence type="ECO:0000259" key="3">
    <source>
        <dbReference type="PROSITE" id="PS51186"/>
    </source>
</evidence>
<name>A0A7Y9QZE0_9BURK</name>
<evidence type="ECO:0000313" key="4">
    <source>
        <dbReference type="EMBL" id="NYG32633.1"/>
    </source>
</evidence>
<dbReference type="CDD" id="cd04301">
    <property type="entry name" value="NAT_SF"/>
    <property type="match status" value="1"/>
</dbReference>